<feature type="compositionally biased region" description="Basic and acidic residues" evidence="1">
    <location>
        <begin position="560"/>
        <end position="577"/>
    </location>
</feature>
<feature type="region of interest" description="Disordered" evidence="1">
    <location>
        <begin position="510"/>
        <end position="612"/>
    </location>
</feature>
<dbReference type="Proteomes" id="UP001314169">
    <property type="component" value="Chromosome 3"/>
</dbReference>
<feature type="compositionally biased region" description="Basic and acidic residues" evidence="1">
    <location>
        <begin position="522"/>
        <end position="543"/>
    </location>
</feature>
<evidence type="ECO:0000313" key="2">
    <source>
        <dbReference type="EMBL" id="CAK6443972.1"/>
    </source>
</evidence>
<feature type="compositionally biased region" description="Polar residues" evidence="1">
    <location>
        <begin position="1266"/>
        <end position="1276"/>
    </location>
</feature>
<evidence type="ECO:0000256" key="1">
    <source>
        <dbReference type="SAM" id="MobiDB-lite"/>
    </source>
</evidence>
<organism evidence="2 3">
    <name type="scientific">Pipistrellus nathusii</name>
    <name type="common">Nathusius' pipistrelle</name>
    <dbReference type="NCBI Taxonomy" id="59473"/>
    <lineage>
        <taxon>Eukaryota</taxon>
        <taxon>Metazoa</taxon>
        <taxon>Chordata</taxon>
        <taxon>Craniata</taxon>
        <taxon>Vertebrata</taxon>
        <taxon>Euteleostomi</taxon>
        <taxon>Mammalia</taxon>
        <taxon>Eutheria</taxon>
        <taxon>Laurasiatheria</taxon>
        <taxon>Chiroptera</taxon>
        <taxon>Yangochiroptera</taxon>
        <taxon>Vespertilionidae</taxon>
        <taxon>Pipistrellus</taxon>
    </lineage>
</organism>
<feature type="region of interest" description="Disordered" evidence="1">
    <location>
        <begin position="455"/>
        <end position="478"/>
    </location>
</feature>
<dbReference type="PANTHER" id="PTHR22379:SF1">
    <property type="entry name" value="RIKEN CDNA 4930407I10 GENE"/>
    <property type="match status" value="1"/>
</dbReference>
<feature type="region of interest" description="Disordered" evidence="1">
    <location>
        <begin position="1101"/>
        <end position="1284"/>
    </location>
</feature>
<feature type="compositionally biased region" description="Polar residues" evidence="1">
    <location>
        <begin position="1103"/>
        <end position="1119"/>
    </location>
</feature>
<dbReference type="PANTHER" id="PTHR22379">
    <property type="entry name" value="RIKEN CDNA 4930407I10 GENE"/>
    <property type="match status" value="1"/>
</dbReference>
<feature type="compositionally biased region" description="Basic and acidic residues" evidence="1">
    <location>
        <begin position="736"/>
        <end position="752"/>
    </location>
</feature>
<feature type="region of interest" description="Disordered" evidence="1">
    <location>
        <begin position="330"/>
        <end position="361"/>
    </location>
</feature>
<reference evidence="2" key="1">
    <citation type="submission" date="2023-12" db="EMBL/GenBank/DDBJ databases">
        <authorList>
            <person name="Brown T."/>
        </authorList>
    </citation>
    <scope>NUCLEOTIDE SEQUENCE</scope>
</reference>
<feature type="compositionally biased region" description="Basic and acidic residues" evidence="1">
    <location>
        <begin position="1153"/>
        <end position="1166"/>
    </location>
</feature>
<feature type="compositionally biased region" description="Polar residues" evidence="1">
    <location>
        <begin position="330"/>
        <end position="343"/>
    </location>
</feature>
<feature type="compositionally biased region" description="Polar residues" evidence="1">
    <location>
        <begin position="548"/>
        <end position="557"/>
    </location>
</feature>
<dbReference type="EMBL" id="OY882860">
    <property type="protein sequence ID" value="CAK6443972.1"/>
    <property type="molecule type" value="Genomic_DNA"/>
</dbReference>
<feature type="compositionally biased region" description="Low complexity" evidence="1">
    <location>
        <begin position="639"/>
        <end position="649"/>
    </location>
</feature>
<name>A0ABP0A0F5_PIPNA</name>
<feature type="region of interest" description="Disordered" evidence="1">
    <location>
        <begin position="636"/>
        <end position="862"/>
    </location>
</feature>
<protein>
    <submittedName>
        <fullName evidence="2">Uncharacterized protein</fullName>
    </submittedName>
</protein>
<feature type="compositionally biased region" description="Polar residues" evidence="1">
    <location>
        <begin position="723"/>
        <end position="735"/>
    </location>
</feature>
<feature type="compositionally biased region" description="Basic and acidic residues" evidence="1">
    <location>
        <begin position="590"/>
        <end position="605"/>
    </location>
</feature>
<dbReference type="InterPro" id="IPR031715">
    <property type="entry name" value="DUF4727"/>
</dbReference>
<feature type="compositionally biased region" description="Polar residues" evidence="1">
    <location>
        <begin position="1187"/>
        <end position="1198"/>
    </location>
</feature>
<evidence type="ECO:0000313" key="3">
    <source>
        <dbReference type="Proteomes" id="UP001314169"/>
    </source>
</evidence>
<feature type="region of interest" description="Disordered" evidence="1">
    <location>
        <begin position="1303"/>
        <end position="1384"/>
    </location>
</feature>
<feature type="compositionally biased region" description="Low complexity" evidence="1">
    <location>
        <begin position="1167"/>
        <end position="1181"/>
    </location>
</feature>
<dbReference type="Pfam" id="PF15856">
    <property type="entry name" value="DUF4727"/>
    <property type="match status" value="1"/>
</dbReference>
<gene>
    <name evidence="2" type="ORF">MPIPNATIZW_LOCUS12278</name>
</gene>
<keyword evidence="3" id="KW-1185">Reference proteome</keyword>
<feature type="compositionally biased region" description="Basic and acidic residues" evidence="1">
    <location>
        <begin position="698"/>
        <end position="712"/>
    </location>
</feature>
<sequence length="1404" mass="155857">MRNVIKVPPPKWTVPSMRHDTCFGPAPNLFFSSGKFRALDAHVQQWAQKKRQYWRSLREPGAQYLLSWQHPCQCPCGDSHAPSETNFCNTCFSSSRMLPQDSSWGLWQVPWCLSDEHPHLIRKPPLPDLDMYHQRMEQPLVQPQKELVPLEPIVTMESHPTTMTLTTALPPLPSSQRLQFCSGEFLPFSFNQQVGLPTWKSWDYPQEAWTPGSENPILSRADIRETQAPEWAKQRESSVEDAWEMEASTNFGMKNNAETKVLEGKGQRLVTSGTGGENLTAGWEHWDLMGVENRAQTQEPGKARGEILPETQAHKVENQEESRYKIDAETQTQGLGKQDQTGSENHDEFQVPQRGTQDQIGGDTGAEIQAEGRRNKKHAGVENVVQTQTCGRENLGNAKQEDGVKILELGWGEQKCDESGNVTEIQTPAWGKQDQGQNEKARGEIQKQLRHELQVGGSGQGLRRGEVAGETQHSKKKQLREIRGEDWIMIQIVWREDQIPVASEIDREFETPYWENQGQIGAERRTEMQAPKKGDQRKDREEDGINTPAPQVENQGQIRGETHVDTHPPVRRNREQFGDETSIDIQLPEMENRRGNKGEDNKETQELGEENQGQFCNEINGKCHTPKWKNQEHIKTKDAANAQASDAQNWGELTNNIDGETHSAEWRKEEQSGGENGMETQTPEKRNQREPGCVETQGPERENLEQFCHEIGENPSPGRRNWEQSGGKNHANNQTLEKRNQRKVASEDDRKIQRLRGMNQRRLKSKVSGKICTSEGKNQEQIGEENRAEMQTQGKRSPRGTTGGDGRGTQTLSGSHIDGTIQTPEEENQKKGRDEDAAEIWDAGSQRKGRAADAGEPGVPRGVIQDQVREWDAAKGNLRVDCYGDEGLPVLTGSEYGALDQEQVVASATYPEIMPLPHQAELFLLSSGEGKHLASQNMDPARMHRVGISPAPLQAPAKPPRSRQRNERVDASLAWQLQNPQSLPVSLNLPSSCPSDSCGQAPQDATALVGVPSALTVLPKGPVLTKSQELLLEALLLRRIEHLKWGFPQRVLESYLLFNLIAPCPLPLPGMQLPGLHTACEPQQRQERLCEAQGFRPGLKFAEQSQRVQSPARKSSKPSPQARALENCEPPGSEPKGISIHLPKPWSASPPEGSRERQAVQEEAPPRAELPAPRSPRPAAESGSGTGQESVGDPSSENSRNRKTLGPGVSRMPERAPSRVRTSCSRAGREHWGKQSECQEASQHPRLQCQPPTPLRGESLEGTGPELQSSPCSKDTASFKGSLPSATRSLSINCLSEAPWAPHLAKPQHSAPNLNRRGADPAPLPKVGDPPGRENSIGGHASSKTDLQPPGRCCAGAALPKTESLQGQGEPGNPNRALRNPAASKKLDFVRHVRCFLSLRRFRK</sequence>
<accession>A0ABP0A0F5</accession>
<feature type="compositionally biased region" description="Basic and acidic residues" evidence="1">
    <location>
        <begin position="659"/>
        <end position="671"/>
    </location>
</feature>
<proteinExistence type="predicted"/>